<evidence type="ECO:0000313" key="5">
    <source>
        <dbReference type="Proteomes" id="UP000242877"/>
    </source>
</evidence>
<accession>A0A166PND7</accession>
<protein>
    <submittedName>
        <fullName evidence="4">CCAAT-box-binding transcription factor</fullName>
    </submittedName>
</protein>
<feature type="compositionally biased region" description="Basic and acidic residues" evidence="2">
    <location>
        <begin position="178"/>
        <end position="215"/>
    </location>
</feature>
<name>A0A166PND7_9EURO</name>
<dbReference type="VEuPathDB" id="FungiDB:AAP_00261"/>
<evidence type="ECO:0000313" key="4">
    <source>
        <dbReference type="EMBL" id="KZZ98000.1"/>
    </source>
</evidence>
<gene>
    <name evidence="4" type="ORF">AAP_00261</name>
</gene>
<dbReference type="SUPFAM" id="SSF48371">
    <property type="entry name" value="ARM repeat"/>
    <property type="match status" value="1"/>
</dbReference>
<feature type="compositionally biased region" description="Basic and acidic residues" evidence="2">
    <location>
        <begin position="31"/>
        <end position="46"/>
    </location>
</feature>
<reference evidence="4 5" key="1">
    <citation type="journal article" date="2016" name="Genome Biol. Evol.">
        <title>Divergent and convergent evolution of fungal pathogenicity.</title>
        <authorList>
            <person name="Shang Y."/>
            <person name="Xiao G."/>
            <person name="Zheng P."/>
            <person name="Cen K."/>
            <person name="Zhan S."/>
            <person name="Wang C."/>
        </authorList>
    </citation>
    <scope>NUCLEOTIDE SEQUENCE [LARGE SCALE GENOMIC DNA]</scope>
    <source>
        <strain evidence="4 5">ARSEF 7405</strain>
    </source>
</reference>
<evidence type="ECO:0000256" key="1">
    <source>
        <dbReference type="ARBA" id="ARBA00007797"/>
    </source>
</evidence>
<evidence type="ECO:0000259" key="3">
    <source>
        <dbReference type="Pfam" id="PF03914"/>
    </source>
</evidence>
<feature type="compositionally biased region" description="Basic and acidic residues" evidence="2">
    <location>
        <begin position="103"/>
        <end position="114"/>
    </location>
</feature>
<organism evidence="4 5">
    <name type="scientific">Ascosphaera apis ARSEF 7405</name>
    <dbReference type="NCBI Taxonomy" id="392613"/>
    <lineage>
        <taxon>Eukaryota</taxon>
        <taxon>Fungi</taxon>
        <taxon>Dikarya</taxon>
        <taxon>Ascomycota</taxon>
        <taxon>Pezizomycotina</taxon>
        <taxon>Eurotiomycetes</taxon>
        <taxon>Eurotiomycetidae</taxon>
        <taxon>Onygenales</taxon>
        <taxon>Ascosphaeraceae</taxon>
        <taxon>Ascosphaera</taxon>
    </lineage>
</organism>
<dbReference type="AlphaFoldDB" id="A0A166PND7"/>
<evidence type="ECO:0000256" key="2">
    <source>
        <dbReference type="SAM" id="MobiDB-lite"/>
    </source>
</evidence>
<keyword evidence="5" id="KW-1185">Reference proteome</keyword>
<feature type="compositionally biased region" description="Basic and acidic residues" evidence="2">
    <location>
        <begin position="54"/>
        <end position="75"/>
    </location>
</feature>
<feature type="compositionally biased region" description="Acidic residues" evidence="2">
    <location>
        <begin position="701"/>
        <end position="724"/>
    </location>
</feature>
<proteinExistence type="inferred from homology"/>
<dbReference type="PANTHER" id="PTHR12048">
    <property type="entry name" value="CCAAT-BINDING FACTOR-RELATED"/>
    <property type="match status" value="1"/>
</dbReference>
<feature type="region of interest" description="Disordered" evidence="2">
    <location>
        <begin position="31"/>
        <end position="233"/>
    </location>
</feature>
<feature type="compositionally biased region" description="Basic and acidic residues" evidence="2">
    <location>
        <begin position="223"/>
        <end position="233"/>
    </location>
</feature>
<feature type="compositionally biased region" description="Acidic residues" evidence="2">
    <location>
        <begin position="136"/>
        <end position="146"/>
    </location>
</feature>
<comment type="similarity">
    <text evidence="1">Belongs to the CBF/MAK21 family.</text>
</comment>
<dbReference type="EMBL" id="AZGZ01000001">
    <property type="protein sequence ID" value="KZZ98000.1"/>
    <property type="molecule type" value="Genomic_DNA"/>
</dbReference>
<dbReference type="InterPro" id="IPR040155">
    <property type="entry name" value="CEBPZ/Mak21-like"/>
</dbReference>
<dbReference type="PANTHER" id="PTHR12048:SF0">
    <property type="entry name" value="CCAAT_ENHANCER-BINDING PROTEIN ZETA"/>
    <property type="match status" value="1"/>
</dbReference>
<feature type="compositionally biased region" description="Basic and acidic residues" evidence="2">
    <location>
        <begin position="734"/>
        <end position="753"/>
    </location>
</feature>
<dbReference type="InterPro" id="IPR016024">
    <property type="entry name" value="ARM-type_fold"/>
</dbReference>
<dbReference type="OrthoDB" id="28947at2759"/>
<feature type="domain" description="CCAAT-binding factor" evidence="3">
    <location>
        <begin position="627"/>
        <end position="764"/>
    </location>
</feature>
<dbReference type="GO" id="GO:0005634">
    <property type="term" value="C:nucleus"/>
    <property type="evidence" value="ECO:0007669"/>
    <property type="project" value="TreeGrafter"/>
</dbReference>
<feature type="compositionally biased region" description="Basic and acidic residues" evidence="2">
    <location>
        <begin position="84"/>
        <end position="95"/>
    </location>
</feature>
<dbReference type="Proteomes" id="UP000242877">
    <property type="component" value="Unassembled WGS sequence"/>
</dbReference>
<comment type="caution">
    <text evidence="4">The sequence shown here is derived from an EMBL/GenBank/DDBJ whole genome shotgun (WGS) entry which is preliminary data.</text>
</comment>
<sequence length="780" mass="87641">MSNADAGVGADAQALPDISGSALANLTARIEKGFHKKDEPKTAPKDKKSKKQQATKEKKPADEKQQSQPKFDKKKNNNNSNGNNKRDYNGEKVADSRGATDAGKNDPKTKRELLEQEIFATGGSEEDLQLLANVDSDSEVEGEDEYPSNVNEDSLRQDLAGLLKGIDPSYVIPKLPAKKQEPKQKKEKEDVKAQEKATNEKAKKEEKAQAQADKKEKKKKGKEAKQSKKEDVKDVVVQELPPVPEVKQTKLKNSKFIIEPRPDWHATELPPVSSSKSNLTASRYIIDRVHEYANTLLDQENQTYAASQDSSTHKFYSTIVQTGTLSDKTSALTLAIQESPLHNMKSLDALLGLAKKRSRAQAVDVLRSLKDLFAQGDVLPSNRRLRAFSHQPAILSAFASTPMWTAEAPLPGGLQKSHLVYYAFEDYLKKEYFEILKVLEVWCNDEIEFSRTRAISYVYELLKEKPEQEANLLRLLVNKLGDPHRKIASRASYLLLQLEQAHPLMKLTIISAIETDILFRSGQSQHAKYYAVITLNQTILSRADEKVAEKLLDIYFSLFVSLLKTKKPEPKKSGEKPVKKNRKAIQREKEAAKGQAQEDELREKLTAGVLTGVNRAYPFTNADSERLSQHIDTLFRITHSSNITTSIQALMLIQQLTSTHQAFVKRLLQILGLQSPSFICGVFYLIRELEKTFPGLSSLIDEPEADEDDEEEVFRDVPDEDDVDTAAAQPQPVEEQKKDSGYDPRKRDPEHSNADKSCLWEIVSSHSFSNFPFYSSAISY</sequence>
<dbReference type="Pfam" id="PF03914">
    <property type="entry name" value="CBF"/>
    <property type="match status" value="1"/>
</dbReference>
<dbReference type="InterPro" id="IPR005612">
    <property type="entry name" value="CCAAT-binding_factor"/>
</dbReference>
<feature type="region of interest" description="Disordered" evidence="2">
    <location>
        <begin position="699"/>
        <end position="753"/>
    </location>
</feature>